<dbReference type="Pfam" id="PF00486">
    <property type="entry name" value="Trans_reg_C"/>
    <property type="match status" value="1"/>
</dbReference>
<dbReference type="CDD" id="cd19935">
    <property type="entry name" value="REC_OmpR_CusR-like"/>
    <property type="match status" value="1"/>
</dbReference>
<evidence type="ECO:0000256" key="4">
    <source>
        <dbReference type="ARBA" id="ARBA00023125"/>
    </source>
</evidence>
<dbReference type="InterPro" id="IPR011006">
    <property type="entry name" value="CheY-like_superfamily"/>
</dbReference>
<dbReference type="SUPFAM" id="SSF46894">
    <property type="entry name" value="C-terminal effector domain of the bipartite response regulators"/>
    <property type="match status" value="1"/>
</dbReference>
<dbReference type="InterPro" id="IPR001867">
    <property type="entry name" value="OmpR/PhoB-type_DNA-bd"/>
</dbReference>
<dbReference type="GO" id="GO:0000976">
    <property type="term" value="F:transcription cis-regulatory region binding"/>
    <property type="evidence" value="ECO:0007669"/>
    <property type="project" value="TreeGrafter"/>
</dbReference>
<keyword evidence="2" id="KW-0902">Two-component regulatory system</keyword>
<evidence type="ECO:0000259" key="8">
    <source>
        <dbReference type="PROSITE" id="PS50110"/>
    </source>
</evidence>
<accession>A0A1G7VJM6</accession>
<dbReference type="AlphaFoldDB" id="A0A1G7VJM6"/>
<name>A0A1G7VJM6_9RHOB</name>
<reference evidence="11" key="1">
    <citation type="submission" date="2016-10" db="EMBL/GenBank/DDBJ databases">
        <authorList>
            <person name="Varghese N."/>
            <person name="Submissions S."/>
        </authorList>
    </citation>
    <scope>NUCLEOTIDE SEQUENCE [LARGE SCALE GENOMIC DNA]</scope>
    <source>
        <strain evidence="11">DSM 16477</strain>
    </source>
</reference>
<dbReference type="Gene3D" id="3.40.50.2300">
    <property type="match status" value="1"/>
</dbReference>
<dbReference type="Pfam" id="PF00072">
    <property type="entry name" value="Response_reg"/>
    <property type="match status" value="1"/>
</dbReference>
<evidence type="ECO:0000313" key="10">
    <source>
        <dbReference type="EMBL" id="SDG59609.1"/>
    </source>
</evidence>
<evidence type="ECO:0000256" key="1">
    <source>
        <dbReference type="ARBA" id="ARBA00022553"/>
    </source>
</evidence>
<proteinExistence type="predicted"/>
<dbReference type="Gene3D" id="6.10.250.690">
    <property type="match status" value="1"/>
</dbReference>
<dbReference type="Proteomes" id="UP000199399">
    <property type="component" value="Unassembled WGS sequence"/>
</dbReference>
<dbReference type="PANTHER" id="PTHR48111">
    <property type="entry name" value="REGULATOR OF RPOS"/>
    <property type="match status" value="1"/>
</dbReference>
<dbReference type="SUPFAM" id="SSF52172">
    <property type="entry name" value="CheY-like"/>
    <property type="match status" value="1"/>
</dbReference>
<dbReference type="Gene3D" id="1.10.10.10">
    <property type="entry name" value="Winged helix-like DNA-binding domain superfamily/Winged helix DNA-binding domain"/>
    <property type="match status" value="1"/>
</dbReference>
<dbReference type="InterPro" id="IPR039420">
    <property type="entry name" value="WalR-like"/>
</dbReference>
<keyword evidence="1 6" id="KW-0597">Phosphoprotein</keyword>
<sequence>MKLLVVEDDTTTSTYIARGLREEGHAVDVVADGRDGLVQATTGQYDVLILDRMLPELDGLTLLKTLRGAGNATPVLLLTAMGAVDDRIDGLNAGADDYLVKPFAFGELSARVNALARRPQALEQETTLRAGDLTMDLITRRVTRAGQEIDLLPREFALLEHLLRRKGRVQTRTMLLEAVWDISFDPMTNVVETHISRLRAKVDRPFDTELIQTVRGAGYRIDA</sequence>
<dbReference type="InterPro" id="IPR016032">
    <property type="entry name" value="Sig_transdc_resp-reg_C-effctor"/>
</dbReference>
<evidence type="ECO:0000256" key="7">
    <source>
        <dbReference type="PROSITE-ProRule" id="PRU01091"/>
    </source>
</evidence>
<feature type="DNA-binding region" description="OmpR/PhoB-type" evidence="7">
    <location>
        <begin position="125"/>
        <end position="223"/>
    </location>
</feature>
<dbReference type="PANTHER" id="PTHR48111:SF76">
    <property type="entry name" value="TWO-COMPONENT RESPONSE REGULATOR"/>
    <property type="match status" value="1"/>
</dbReference>
<dbReference type="GO" id="GO:0032993">
    <property type="term" value="C:protein-DNA complex"/>
    <property type="evidence" value="ECO:0007669"/>
    <property type="project" value="TreeGrafter"/>
</dbReference>
<protein>
    <submittedName>
        <fullName evidence="10">Two-component system, OmpR family, response regulator</fullName>
    </submittedName>
</protein>
<evidence type="ECO:0000256" key="2">
    <source>
        <dbReference type="ARBA" id="ARBA00023012"/>
    </source>
</evidence>
<feature type="domain" description="Response regulatory" evidence="8">
    <location>
        <begin position="2"/>
        <end position="116"/>
    </location>
</feature>
<dbReference type="PROSITE" id="PS51755">
    <property type="entry name" value="OMPR_PHOB"/>
    <property type="match status" value="1"/>
</dbReference>
<evidence type="ECO:0000256" key="6">
    <source>
        <dbReference type="PROSITE-ProRule" id="PRU00169"/>
    </source>
</evidence>
<dbReference type="FunFam" id="1.10.10.10:FF:000005">
    <property type="entry name" value="Two-component system response regulator"/>
    <property type="match status" value="1"/>
</dbReference>
<dbReference type="PROSITE" id="PS50110">
    <property type="entry name" value="RESPONSE_REGULATORY"/>
    <property type="match status" value="1"/>
</dbReference>
<keyword evidence="11" id="KW-1185">Reference proteome</keyword>
<evidence type="ECO:0000256" key="3">
    <source>
        <dbReference type="ARBA" id="ARBA00023015"/>
    </source>
</evidence>
<keyword evidence="5" id="KW-0804">Transcription</keyword>
<dbReference type="InterPro" id="IPR001789">
    <property type="entry name" value="Sig_transdc_resp-reg_receiver"/>
</dbReference>
<keyword evidence="4 7" id="KW-0238">DNA-binding</keyword>
<dbReference type="CDD" id="cd00383">
    <property type="entry name" value="trans_reg_C"/>
    <property type="match status" value="1"/>
</dbReference>
<feature type="domain" description="OmpR/PhoB-type" evidence="9">
    <location>
        <begin position="125"/>
        <end position="223"/>
    </location>
</feature>
<dbReference type="EMBL" id="FNBP01000009">
    <property type="protein sequence ID" value="SDG59609.1"/>
    <property type="molecule type" value="Genomic_DNA"/>
</dbReference>
<evidence type="ECO:0000259" key="9">
    <source>
        <dbReference type="PROSITE" id="PS51755"/>
    </source>
</evidence>
<dbReference type="InterPro" id="IPR036388">
    <property type="entry name" value="WH-like_DNA-bd_sf"/>
</dbReference>
<evidence type="ECO:0000256" key="5">
    <source>
        <dbReference type="ARBA" id="ARBA00023163"/>
    </source>
</evidence>
<dbReference type="SMART" id="SM00862">
    <property type="entry name" value="Trans_reg_C"/>
    <property type="match status" value="1"/>
</dbReference>
<evidence type="ECO:0000313" key="11">
    <source>
        <dbReference type="Proteomes" id="UP000199399"/>
    </source>
</evidence>
<dbReference type="RefSeq" id="WP_093743468.1">
    <property type="nucleotide sequence ID" value="NZ_FNBP01000009.1"/>
</dbReference>
<dbReference type="GO" id="GO:0006355">
    <property type="term" value="P:regulation of DNA-templated transcription"/>
    <property type="evidence" value="ECO:0007669"/>
    <property type="project" value="InterPro"/>
</dbReference>
<feature type="modified residue" description="4-aspartylphosphate" evidence="6">
    <location>
        <position position="51"/>
    </location>
</feature>
<gene>
    <name evidence="10" type="ORF">SAMN04489759_10984</name>
</gene>
<dbReference type="GO" id="GO:0000156">
    <property type="term" value="F:phosphorelay response regulator activity"/>
    <property type="evidence" value="ECO:0007669"/>
    <property type="project" value="TreeGrafter"/>
</dbReference>
<dbReference type="SMART" id="SM00448">
    <property type="entry name" value="REC"/>
    <property type="match status" value="1"/>
</dbReference>
<dbReference type="OrthoDB" id="9802426at2"/>
<dbReference type="STRING" id="218672.SAMN04489759_10984"/>
<keyword evidence="3" id="KW-0805">Transcription regulation</keyword>
<dbReference type="GO" id="GO:0005829">
    <property type="term" value="C:cytosol"/>
    <property type="evidence" value="ECO:0007669"/>
    <property type="project" value="TreeGrafter"/>
</dbReference>
<organism evidence="10 11">
    <name type="scientific">Sulfitobacter delicatus</name>
    <dbReference type="NCBI Taxonomy" id="218672"/>
    <lineage>
        <taxon>Bacteria</taxon>
        <taxon>Pseudomonadati</taxon>
        <taxon>Pseudomonadota</taxon>
        <taxon>Alphaproteobacteria</taxon>
        <taxon>Rhodobacterales</taxon>
        <taxon>Roseobacteraceae</taxon>
        <taxon>Sulfitobacter</taxon>
    </lineage>
</organism>